<comment type="caution">
    <text evidence="3">The sequence shown here is derived from an EMBL/GenBank/DDBJ whole genome shotgun (WGS) entry which is preliminary data.</text>
</comment>
<dbReference type="GO" id="GO:0016757">
    <property type="term" value="F:glycosyltransferase activity"/>
    <property type="evidence" value="ECO:0007669"/>
    <property type="project" value="InterPro"/>
</dbReference>
<organism evidence="3 4">
    <name type="scientific">Rhizorhapis suberifaciens</name>
    <name type="common">corky root of lettuce</name>
    <dbReference type="NCBI Taxonomy" id="13656"/>
    <lineage>
        <taxon>Bacteria</taxon>
        <taxon>Pseudomonadati</taxon>
        <taxon>Pseudomonadota</taxon>
        <taxon>Alphaproteobacteria</taxon>
        <taxon>Sphingomonadales</taxon>
        <taxon>Sphingomonadaceae</taxon>
        <taxon>Rhizorhapis</taxon>
    </lineage>
</organism>
<proteinExistence type="predicted"/>
<dbReference type="CDD" id="cd03811">
    <property type="entry name" value="GT4_GT28_WabH-like"/>
    <property type="match status" value="1"/>
</dbReference>
<name>A0A840HTY7_9SPHN</name>
<accession>A0A840HTY7</accession>
<dbReference type="Proteomes" id="UP000575068">
    <property type="component" value="Unassembled WGS sequence"/>
</dbReference>
<evidence type="ECO:0000259" key="1">
    <source>
        <dbReference type="Pfam" id="PF00534"/>
    </source>
</evidence>
<dbReference type="SUPFAM" id="SSF53756">
    <property type="entry name" value="UDP-Glycosyltransferase/glycogen phosphorylase"/>
    <property type="match status" value="1"/>
</dbReference>
<feature type="domain" description="Glycosyl transferase family 1" evidence="1">
    <location>
        <begin position="210"/>
        <end position="359"/>
    </location>
</feature>
<keyword evidence="3" id="KW-0808">Transferase</keyword>
<gene>
    <name evidence="3" type="ORF">HNQ99_001270</name>
</gene>
<dbReference type="Gene3D" id="3.40.50.2000">
    <property type="entry name" value="Glycogen Phosphorylase B"/>
    <property type="match status" value="2"/>
</dbReference>
<dbReference type="PANTHER" id="PTHR12526">
    <property type="entry name" value="GLYCOSYLTRANSFERASE"/>
    <property type="match status" value="1"/>
</dbReference>
<keyword evidence="4" id="KW-1185">Reference proteome</keyword>
<reference evidence="3 4" key="1">
    <citation type="submission" date="2020-08" db="EMBL/GenBank/DDBJ databases">
        <title>Genomic Encyclopedia of Type Strains, Phase IV (KMG-IV): sequencing the most valuable type-strain genomes for metagenomic binning, comparative biology and taxonomic classification.</title>
        <authorList>
            <person name="Goeker M."/>
        </authorList>
    </citation>
    <scope>NUCLEOTIDE SEQUENCE [LARGE SCALE GENOMIC DNA]</scope>
    <source>
        <strain evidence="3 4">DSM 7465</strain>
    </source>
</reference>
<dbReference type="Pfam" id="PF00534">
    <property type="entry name" value="Glycos_transf_1"/>
    <property type="match status" value="1"/>
</dbReference>
<dbReference type="Pfam" id="PF13439">
    <property type="entry name" value="Glyco_transf_4"/>
    <property type="match status" value="1"/>
</dbReference>
<dbReference type="InterPro" id="IPR001296">
    <property type="entry name" value="Glyco_trans_1"/>
</dbReference>
<evidence type="ECO:0000259" key="2">
    <source>
        <dbReference type="Pfam" id="PF13439"/>
    </source>
</evidence>
<dbReference type="EMBL" id="JACHOV010000004">
    <property type="protein sequence ID" value="MBB4640966.1"/>
    <property type="molecule type" value="Genomic_DNA"/>
</dbReference>
<dbReference type="InterPro" id="IPR028098">
    <property type="entry name" value="Glyco_trans_4-like_N"/>
</dbReference>
<evidence type="ECO:0000313" key="4">
    <source>
        <dbReference type="Proteomes" id="UP000575068"/>
    </source>
</evidence>
<dbReference type="RefSeq" id="WP_246414665.1">
    <property type="nucleotide sequence ID" value="NZ_JACHOV010000004.1"/>
</dbReference>
<sequence>MSPKPSSIAREAGMSTSARADVAVYVRALYNGGTDQVMLNLIEEFLARGHGVSLVVDVDNIYSPYRDRLPGAVRYVVLEAESPWARIVKLYRFLQRERPRSLLCAGFFPNVFAIMARHLSRADVRVVVTEHNTPTINRQLASAWQPRRWFLLFARLFYPHADAVVAVSNGTAGDLADAIGMGRGQVRCIYNPIVNSGLYQQSQEPVDDAWFTDSDVPVVIGLGRLEPEKNFALLLHAFAQVRREMACRLVIFGDGSEREMLETLVASLDLSDCVQLRHFVPNPHAYTAKAAMLAASSICEGLSNVLVEAIALGTPVVSTDCPFGPTEVLNAGAYGTLVPVGNARRLADAMLTCLKNRPEPAPKSWLEQFTTRRSADRYLELLIPNAE</sequence>
<feature type="domain" description="Glycosyltransferase subfamily 4-like N-terminal" evidence="2">
    <location>
        <begin position="32"/>
        <end position="193"/>
    </location>
</feature>
<protein>
    <submittedName>
        <fullName evidence="3">Glycosyltransferase involved in cell wall biosynthesis</fullName>
    </submittedName>
</protein>
<dbReference type="AlphaFoldDB" id="A0A840HTY7"/>
<evidence type="ECO:0000313" key="3">
    <source>
        <dbReference type="EMBL" id="MBB4640966.1"/>
    </source>
</evidence>